<dbReference type="Gene3D" id="1.10.10.10">
    <property type="entry name" value="Winged helix-like DNA-binding domain superfamily/Winged helix DNA-binding domain"/>
    <property type="match status" value="1"/>
</dbReference>
<evidence type="ECO:0000259" key="6">
    <source>
        <dbReference type="Pfam" id="PF04542"/>
    </source>
</evidence>
<dbReference type="Proteomes" id="UP000215145">
    <property type="component" value="Unassembled WGS sequence"/>
</dbReference>
<evidence type="ECO:0000256" key="5">
    <source>
        <dbReference type="ARBA" id="ARBA00023163"/>
    </source>
</evidence>
<name>A0A229NYN7_9BACL</name>
<proteinExistence type="inferred from homology"/>
<evidence type="ECO:0000256" key="2">
    <source>
        <dbReference type="ARBA" id="ARBA00023015"/>
    </source>
</evidence>
<evidence type="ECO:0000313" key="8">
    <source>
        <dbReference type="EMBL" id="OXM14864.1"/>
    </source>
</evidence>
<dbReference type="InterPro" id="IPR013325">
    <property type="entry name" value="RNA_pol_sigma_r2"/>
</dbReference>
<evidence type="ECO:0000256" key="3">
    <source>
        <dbReference type="ARBA" id="ARBA00023082"/>
    </source>
</evidence>
<evidence type="ECO:0008006" key="10">
    <source>
        <dbReference type="Google" id="ProtNLM"/>
    </source>
</evidence>
<keyword evidence="3" id="KW-0731">Sigma factor</keyword>
<dbReference type="InterPro" id="IPR013249">
    <property type="entry name" value="RNA_pol_sigma70_r4_t2"/>
</dbReference>
<dbReference type="NCBIfam" id="TIGR02937">
    <property type="entry name" value="sigma70-ECF"/>
    <property type="match status" value="1"/>
</dbReference>
<dbReference type="InterPro" id="IPR013324">
    <property type="entry name" value="RNA_pol_sigma_r3/r4-like"/>
</dbReference>
<dbReference type="AlphaFoldDB" id="A0A229NYN7"/>
<protein>
    <recommendedName>
        <fullName evidence="10">RNA polymerase subunit sigma-24</fullName>
    </recommendedName>
</protein>
<organism evidence="8 9">
    <name type="scientific">Paenibacillus herberti</name>
    <dbReference type="NCBI Taxonomy" id="1619309"/>
    <lineage>
        <taxon>Bacteria</taxon>
        <taxon>Bacillati</taxon>
        <taxon>Bacillota</taxon>
        <taxon>Bacilli</taxon>
        <taxon>Bacillales</taxon>
        <taxon>Paenibacillaceae</taxon>
        <taxon>Paenibacillus</taxon>
    </lineage>
</organism>
<comment type="similarity">
    <text evidence="1">Belongs to the sigma-70 factor family. ECF subfamily.</text>
</comment>
<evidence type="ECO:0000259" key="7">
    <source>
        <dbReference type="Pfam" id="PF08281"/>
    </source>
</evidence>
<dbReference type="Pfam" id="PF04542">
    <property type="entry name" value="Sigma70_r2"/>
    <property type="match status" value="1"/>
</dbReference>
<keyword evidence="9" id="KW-1185">Reference proteome</keyword>
<feature type="domain" description="RNA polymerase sigma factor 70 region 4 type 2" evidence="7">
    <location>
        <begin position="108"/>
        <end position="153"/>
    </location>
</feature>
<accession>A0A229NYN7</accession>
<keyword evidence="5" id="KW-0804">Transcription</keyword>
<dbReference type="GO" id="GO:0006352">
    <property type="term" value="P:DNA-templated transcription initiation"/>
    <property type="evidence" value="ECO:0007669"/>
    <property type="project" value="InterPro"/>
</dbReference>
<dbReference type="PANTHER" id="PTHR43133:SF8">
    <property type="entry name" value="RNA POLYMERASE SIGMA FACTOR HI_1459-RELATED"/>
    <property type="match status" value="1"/>
</dbReference>
<dbReference type="SUPFAM" id="SSF88659">
    <property type="entry name" value="Sigma3 and sigma4 domains of RNA polymerase sigma factors"/>
    <property type="match status" value="1"/>
</dbReference>
<reference evidence="8 9" key="1">
    <citation type="submission" date="2017-07" db="EMBL/GenBank/DDBJ databases">
        <title>Paenibacillus herberti R33 genome sequencing and assembly.</title>
        <authorList>
            <person name="Su W."/>
        </authorList>
    </citation>
    <scope>NUCLEOTIDE SEQUENCE [LARGE SCALE GENOMIC DNA]</scope>
    <source>
        <strain evidence="8 9">R33</strain>
    </source>
</reference>
<evidence type="ECO:0000256" key="1">
    <source>
        <dbReference type="ARBA" id="ARBA00010641"/>
    </source>
</evidence>
<keyword evidence="2" id="KW-0805">Transcription regulation</keyword>
<dbReference type="InterPro" id="IPR036388">
    <property type="entry name" value="WH-like_DNA-bd_sf"/>
</dbReference>
<dbReference type="PANTHER" id="PTHR43133">
    <property type="entry name" value="RNA POLYMERASE ECF-TYPE SIGMA FACTO"/>
    <property type="match status" value="1"/>
</dbReference>
<dbReference type="Gene3D" id="1.10.1740.10">
    <property type="match status" value="1"/>
</dbReference>
<dbReference type="InterPro" id="IPR039425">
    <property type="entry name" value="RNA_pol_sigma-70-like"/>
</dbReference>
<evidence type="ECO:0000256" key="4">
    <source>
        <dbReference type="ARBA" id="ARBA00023125"/>
    </source>
</evidence>
<keyword evidence="4" id="KW-0238">DNA-binding</keyword>
<dbReference type="GO" id="GO:0003677">
    <property type="term" value="F:DNA binding"/>
    <property type="evidence" value="ECO:0007669"/>
    <property type="project" value="UniProtKB-KW"/>
</dbReference>
<dbReference type="Pfam" id="PF08281">
    <property type="entry name" value="Sigma70_r4_2"/>
    <property type="match status" value="1"/>
</dbReference>
<evidence type="ECO:0000313" key="9">
    <source>
        <dbReference type="Proteomes" id="UP000215145"/>
    </source>
</evidence>
<gene>
    <name evidence="8" type="ORF">CGZ75_18535</name>
</gene>
<comment type="caution">
    <text evidence="8">The sequence shown here is derived from an EMBL/GenBank/DDBJ whole genome shotgun (WGS) entry which is preliminary data.</text>
</comment>
<dbReference type="SUPFAM" id="SSF88946">
    <property type="entry name" value="Sigma2 domain of RNA polymerase sigma factors"/>
    <property type="match status" value="1"/>
</dbReference>
<feature type="domain" description="RNA polymerase sigma-70 region 2" evidence="6">
    <location>
        <begin position="9"/>
        <end position="72"/>
    </location>
</feature>
<dbReference type="GO" id="GO:0016987">
    <property type="term" value="F:sigma factor activity"/>
    <property type="evidence" value="ECO:0007669"/>
    <property type="project" value="UniProtKB-KW"/>
</dbReference>
<dbReference type="InterPro" id="IPR014284">
    <property type="entry name" value="RNA_pol_sigma-70_dom"/>
</dbReference>
<dbReference type="OrthoDB" id="2381154at2"/>
<sequence>MDTATKLEEERGALRRYCLALAGSPSDAEDLEQSAWARALGYPGWDGHANKQALLLRIARNIWTDQQRRKARHQRLLPELFPDQAAAYMPQQHMDSWELETMLHSLERRMTPLQLAVWLLREMHGSSIAETAERLGMTEGAVKAAMHRSRRALAAVRCDLQAGGLREPADEALLIRVRGLAAALRTGDAAAIAALAEQDALEPAVAAASLAGRVQASADAVPDAGAVDSPRAYANYDAAAWSSSYAPVSGAGYTAAAGAAFQSASSGYASGTMSGWNGFGGLRAVG</sequence>
<dbReference type="InterPro" id="IPR007627">
    <property type="entry name" value="RNA_pol_sigma70_r2"/>
</dbReference>
<dbReference type="EMBL" id="NMUQ01000002">
    <property type="protein sequence ID" value="OXM14864.1"/>
    <property type="molecule type" value="Genomic_DNA"/>
</dbReference>
<dbReference type="RefSeq" id="WP_089525681.1">
    <property type="nucleotide sequence ID" value="NZ_NMUQ01000002.1"/>
</dbReference>